<evidence type="ECO:0000313" key="2">
    <source>
        <dbReference type="EMBL" id="KAJ8467028.1"/>
    </source>
</evidence>
<feature type="compositionally biased region" description="Basic and acidic residues" evidence="1">
    <location>
        <begin position="39"/>
        <end position="61"/>
    </location>
</feature>
<sequence>MEEKRRSITSLDLPKISWPAAAVYISHPFAFLLEARHGAREKKVADEGRSEREREREKEGEEAQAAVNEIARSGWDVKREARSHT</sequence>
<feature type="compositionally biased region" description="Basic and acidic residues" evidence="1">
    <location>
        <begin position="75"/>
        <end position="85"/>
    </location>
</feature>
<organism evidence="2 3">
    <name type="scientific">Ensete ventricosum</name>
    <name type="common">Abyssinian banana</name>
    <name type="synonym">Musa ensete</name>
    <dbReference type="NCBI Taxonomy" id="4639"/>
    <lineage>
        <taxon>Eukaryota</taxon>
        <taxon>Viridiplantae</taxon>
        <taxon>Streptophyta</taxon>
        <taxon>Embryophyta</taxon>
        <taxon>Tracheophyta</taxon>
        <taxon>Spermatophyta</taxon>
        <taxon>Magnoliopsida</taxon>
        <taxon>Liliopsida</taxon>
        <taxon>Zingiberales</taxon>
        <taxon>Musaceae</taxon>
        <taxon>Ensete</taxon>
    </lineage>
</organism>
<name>A0AAV8QBK5_ENSVE</name>
<dbReference type="Proteomes" id="UP001222027">
    <property type="component" value="Unassembled WGS sequence"/>
</dbReference>
<evidence type="ECO:0000313" key="3">
    <source>
        <dbReference type="Proteomes" id="UP001222027"/>
    </source>
</evidence>
<proteinExistence type="predicted"/>
<dbReference type="AlphaFoldDB" id="A0AAV8QBK5"/>
<protein>
    <submittedName>
        <fullName evidence="2">Uncharacterized protein</fullName>
    </submittedName>
</protein>
<keyword evidence="3" id="KW-1185">Reference proteome</keyword>
<feature type="region of interest" description="Disordered" evidence="1">
    <location>
        <begin position="39"/>
        <end position="85"/>
    </location>
</feature>
<dbReference type="EMBL" id="JAQQAF010000008">
    <property type="protein sequence ID" value="KAJ8467028.1"/>
    <property type="molecule type" value="Genomic_DNA"/>
</dbReference>
<accession>A0AAV8QBK5</accession>
<evidence type="ECO:0000256" key="1">
    <source>
        <dbReference type="SAM" id="MobiDB-lite"/>
    </source>
</evidence>
<comment type="caution">
    <text evidence="2">The sequence shown here is derived from an EMBL/GenBank/DDBJ whole genome shotgun (WGS) entry which is preliminary data.</text>
</comment>
<reference evidence="2 3" key="1">
    <citation type="submission" date="2022-12" db="EMBL/GenBank/DDBJ databases">
        <title>Chromosome-scale assembly of the Ensete ventricosum genome.</title>
        <authorList>
            <person name="Dussert Y."/>
            <person name="Stocks J."/>
            <person name="Wendawek A."/>
            <person name="Woldeyes F."/>
            <person name="Nichols R.A."/>
            <person name="Borrell J.S."/>
        </authorList>
    </citation>
    <scope>NUCLEOTIDE SEQUENCE [LARGE SCALE GENOMIC DNA]</scope>
    <source>
        <strain evidence="3">cv. Maze</strain>
        <tissue evidence="2">Seeds</tissue>
    </source>
</reference>
<gene>
    <name evidence="2" type="ORF">OPV22_029580</name>
</gene>